<dbReference type="GO" id="GO:0016810">
    <property type="term" value="F:hydrolase activity, acting on carbon-nitrogen (but not peptide) bonds"/>
    <property type="evidence" value="ECO:0007669"/>
    <property type="project" value="InterPro"/>
</dbReference>
<reference evidence="3" key="1">
    <citation type="submission" date="2016-09" db="EMBL/GenBank/DDBJ databases">
        <title>Comparative genomics of the Campylobacter concisus group.</title>
        <authorList>
            <person name="Miller W.G."/>
            <person name="Yee E."/>
            <person name="Chapman M.H."/>
            <person name="Huynh S."/>
            <person name="Bono J.L."/>
            <person name="On S.L.W."/>
            <person name="StLeger J."/>
            <person name="Foster G."/>
            <person name="Parker C.T."/>
        </authorList>
    </citation>
    <scope>NUCLEOTIDE SEQUENCE [LARGE SCALE GENOMIC DNA]</scope>
    <source>
        <strain evidence="3">RM18021</strain>
    </source>
</reference>
<dbReference type="Gene3D" id="2.30.40.10">
    <property type="entry name" value="Urease, subunit C, domain 1"/>
    <property type="match status" value="1"/>
</dbReference>
<dbReference type="Pfam" id="PF01979">
    <property type="entry name" value="Amidohydro_1"/>
    <property type="match status" value="1"/>
</dbReference>
<keyword evidence="3" id="KW-1185">Reference proteome</keyword>
<dbReference type="InterPro" id="IPR050287">
    <property type="entry name" value="MTA/SAH_deaminase"/>
</dbReference>
<gene>
    <name evidence="2" type="ORF">CPIN18021_1186</name>
</gene>
<dbReference type="PANTHER" id="PTHR43794:SF11">
    <property type="entry name" value="AMIDOHYDROLASE-RELATED DOMAIN-CONTAINING PROTEIN"/>
    <property type="match status" value="1"/>
</dbReference>
<dbReference type="Gene3D" id="3.20.20.140">
    <property type="entry name" value="Metal-dependent hydrolases"/>
    <property type="match status" value="1"/>
</dbReference>
<protein>
    <submittedName>
        <fullName evidence="2">Metallo-dependent hydrolase, subgroup D</fullName>
    </submittedName>
</protein>
<dbReference type="InterPro" id="IPR011059">
    <property type="entry name" value="Metal-dep_hydrolase_composite"/>
</dbReference>
<evidence type="ECO:0000313" key="3">
    <source>
        <dbReference type="Proteomes" id="UP000190868"/>
    </source>
</evidence>
<accession>A0A1S6U8B2</accession>
<dbReference type="GeneID" id="56566777"/>
<dbReference type="InterPro" id="IPR032466">
    <property type="entry name" value="Metal_Hydrolase"/>
</dbReference>
<name>A0A1S6U8B2_9BACT</name>
<sequence length="402" mass="45303">MKILKAKYLIDENLNFLKDHAIVFQKHIIDMGDADTIIKKYNNAEVIDMKNSIIAPAFVNTHVHLEFSANKSSLVYGDFIVWLGSIVKNSAFLVKKGTPKVIEKAIKSMLKSGIASVGAISSFGNDIKSLANSPLNVVMFNEILGSNELYCEQSFDLFLKRFSESVKYKSERFIPAMAIHSPYSVHPKLLQKSLDFAKKEKLVLSTHFLESKYEKQWLEEGRGNFENHLKKFIDNPKPMYNPDEFFANFKGLKTLFTHCVYASNLKDFDKNHSITHCPRSNRLLGDRRLDLKSVLDFDVSLNIGTDGLSSNLSLNMFDEIRAAIFTHCDLSLNELCKKLFKAATIGGANALSLNNGVLKKGYNSDIMVLKAPQCDESSLLTQMLLQTKNVKKLYIGGNECNF</sequence>
<dbReference type="KEGG" id="cpin:CPIN18020_1137"/>
<dbReference type="SUPFAM" id="SSF51556">
    <property type="entry name" value="Metallo-dependent hydrolases"/>
    <property type="match status" value="1"/>
</dbReference>
<keyword evidence="1 2" id="KW-0378">Hydrolase</keyword>
<dbReference type="EMBL" id="CP017258">
    <property type="protein sequence ID" value="AQW87984.1"/>
    <property type="molecule type" value="Genomic_DNA"/>
</dbReference>
<dbReference type="RefSeq" id="WP_078423539.1">
    <property type="nucleotide sequence ID" value="NZ_CP017018.1"/>
</dbReference>
<dbReference type="AlphaFoldDB" id="A0A1S6U8B2"/>
<dbReference type="Proteomes" id="UP000190868">
    <property type="component" value="Chromosome"/>
</dbReference>
<dbReference type="SUPFAM" id="SSF51338">
    <property type="entry name" value="Composite domain of metallo-dependent hydrolases"/>
    <property type="match status" value="1"/>
</dbReference>
<dbReference type="NCBIfam" id="NF006269">
    <property type="entry name" value="PRK08418.1"/>
    <property type="match status" value="1"/>
</dbReference>
<evidence type="ECO:0000256" key="1">
    <source>
        <dbReference type="ARBA" id="ARBA00022801"/>
    </source>
</evidence>
<dbReference type="InterPro" id="IPR006680">
    <property type="entry name" value="Amidohydro-rel"/>
</dbReference>
<proteinExistence type="predicted"/>
<dbReference type="PANTHER" id="PTHR43794">
    <property type="entry name" value="AMINOHYDROLASE SSNA-RELATED"/>
    <property type="match status" value="1"/>
</dbReference>
<organism evidence="2 3">
    <name type="scientific">Campylobacter pinnipediorum subsp. caledonicus</name>
    <dbReference type="NCBI Taxonomy" id="1874362"/>
    <lineage>
        <taxon>Bacteria</taxon>
        <taxon>Pseudomonadati</taxon>
        <taxon>Campylobacterota</taxon>
        <taxon>Epsilonproteobacteria</taxon>
        <taxon>Campylobacterales</taxon>
        <taxon>Campylobacteraceae</taxon>
        <taxon>Campylobacter</taxon>
    </lineage>
</organism>
<evidence type="ECO:0000313" key="2">
    <source>
        <dbReference type="EMBL" id="AQW87984.1"/>
    </source>
</evidence>